<evidence type="ECO:0000256" key="3">
    <source>
        <dbReference type="ARBA" id="ARBA00018484"/>
    </source>
</evidence>
<dbReference type="InterPro" id="IPR007439">
    <property type="entry name" value="Chemotax_Pase_CheZ"/>
</dbReference>
<proteinExistence type="inferred from homology"/>
<dbReference type="GO" id="GO:0004721">
    <property type="term" value="F:phosphoprotein phosphatase activity"/>
    <property type="evidence" value="ECO:0007669"/>
    <property type="project" value="UniProtKB-KW"/>
</dbReference>
<dbReference type="InterPro" id="IPR050992">
    <property type="entry name" value="CheZ_family_phosphatases"/>
</dbReference>
<dbReference type="GO" id="GO:0050920">
    <property type="term" value="P:regulation of chemotaxis"/>
    <property type="evidence" value="ECO:0007669"/>
    <property type="project" value="InterPro"/>
</dbReference>
<keyword evidence="8" id="KW-0904">Protein phosphatase</keyword>
<comment type="similarity">
    <text evidence="2">Belongs to the CheZ family.</text>
</comment>
<dbReference type="SUPFAM" id="SSF75708">
    <property type="entry name" value="Chemotaxis phosphatase CheZ"/>
    <property type="match status" value="1"/>
</dbReference>
<dbReference type="Pfam" id="PF04344">
    <property type="entry name" value="CheZ"/>
    <property type="match status" value="1"/>
</dbReference>
<evidence type="ECO:0000256" key="9">
    <source>
        <dbReference type="ARBA" id="ARBA00029599"/>
    </source>
</evidence>
<evidence type="ECO:0000256" key="4">
    <source>
        <dbReference type="ARBA" id="ARBA00022490"/>
    </source>
</evidence>
<evidence type="ECO:0000313" key="10">
    <source>
        <dbReference type="EMBL" id="KKN64040.1"/>
    </source>
</evidence>
<dbReference type="GO" id="GO:0009288">
    <property type="term" value="C:bacterial-type flagellum"/>
    <property type="evidence" value="ECO:0007669"/>
    <property type="project" value="InterPro"/>
</dbReference>
<organism evidence="10">
    <name type="scientific">marine sediment metagenome</name>
    <dbReference type="NCBI Taxonomy" id="412755"/>
    <lineage>
        <taxon>unclassified sequences</taxon>
        <taxon>metagenomes</taxon>
        <taxon>ecological metagenomes</taxon>
    </lineage>
</organism>
<dbReference type="EMBL" id="LAZR01000569">
    <property type="protein sequence ID" value="KKN64040.1"/>
    <property type="molecule type" value="Genomic_DNA"/>
</dbReference>
<sequence length="244" mass="27668">MESSTKTAQLNVARALVSALEADNEQLVQQQLSLLAETQESELFHQVGKLTRELHESLNSFNLDSRLVDLTENDMPNTRDRLNYVITTTEDAAHKTLGFIDETLPLANSLKETAEKIDESWHRFRMREMNATEFRTLSKEIEAYLPLVKQHSDQIHSNLTDMMMAQGFQDLTGQVIRQVITLVEEVESNLVRLVKVSGKHLENKKEDKIVDPIKAEGPQINAKNNPNVVNNQDEVDDLLSSLGF</sequence>
<reference evidence="10" key="1">
    <citation type="journal article" date="2015" name="Nature">
        <title>Complex archaea that bridge the gap between prokaryotes and eukaryotes.</title>
        <authorList>
            <person name="Spang A."/>
            <person name="Saw J.H."/>
            <person name="Jorgensen S.L."/>
            <person name="Zaremba-Niedzwiedzka K."/>
            <person name="Martijn J."/>
            <person name="Lind A.E."/>
            <person name="van Eijk R."/>
            <person name="Schleper C."/>
            <person name="Guy L."/>
            <person name="Ettema T.J."/>
        </authorList>
    </citation>
    <scope>NUCLEOTIDE SEQUENCE</scope>
</reference>
<dbReference type="GO" id="GO:0006935">
    <property type="term" value="P:chemotaxis"/>
    <property type="evidence" value="ECO:0007669"/>
    <property type="project" value="UniProtKB-KW"/>
</dbReference>
<dbReference type="PIRSF" id="PIRSF002884">
    <property type="entry name" value="CheZ"/>
    <property type="match status" value="1"/>
</dbReference>
<dbReference type="GO" id="GO:0005737">
    <property type="term" value="C:cytoplasm"/>
    <property type="evidence" value="ECO:0007669"/>
    <property type="project" value="UniProtKB-SubCell"/>
</dbReference>
<dbReference type="PANTHER" id="PTHR43693:SF1">
    <property type="entry name" value="PROTEIN PHOSPHATASE CHEZ"/>
    <property type="match status" value="1"/>
</dbReference>
<evidence type="ECO:0000256" key="7">
    <source>
        <dbReference type="ARBA" id="ARBA00022801"/>
    </source>
</evidence>
<evidence type="ECO:0000256" key="1">
    <source>
        <dbReference type="ARBA" id="ARBA00004496"/>
    </source>
</evidence>
<comment type="subcellular location">
    <subcellularLocation>
        <location evidence="1">Cytoplasm</location>
    </subcellularLocation>
</comment>
<evidence type="ECO:0000256" key="8">
    <source>
        <dbReference type="ARBA" id="ARBA00022912"/>
    </source>
</evidence>
<dbReference type="Gene3D" id="1.10.287.500">
    <property type="entry name" value="Helix hairpin bin"/>
    <property type="match status" value="1"/>
</dbReference>
<keyword evidence="5" id="KW-0145">Chemotaxis</keyword>
<protein>
    <recommendedName>
        <fullName evidence="3">Protein phosphatase CheZ</fullName>
    </recommendedName>
    <alternativeName>
        <fullName evidence="9">Chemotaxis protein CheZ</fullName>
    </alternativeName>
</protein>
<gene>
    <name evidence="10" type="ORF">LCGC14_0495650</name>
</gene>
<keyword evidence="6" id="KW-0283">Flagellar rotation</keyword>
<dbReference type="PANTHER" id="PTHR43693">
    <property type="entry name" value="PROTEIN PHOSPHATASE CHEZ"/>
    <property type="match status" value="1"/>
</dbReference>
<dbReference type="GO" id="GO:0097588">
    <property type="term" value="P:archaeal or bacterial-type flagellum-dependent cell motility"/>
    <property type="evidence" value="ECO:0007669"/>
    <property type="project" value="UniProtKB-KW"/>
</dbReference>
<keyword evidence="7" id="KW-0378">Hydrolase</keyword>
<accession>A0A0F9S5A5</accession>
<evidence type="ECO:0000256" key="6">
    <source>
        <dbReference type="ARBA" id="ARBA00022779"/>
    </source>
</evidence>
<dbReference type="AlphaFoldDB" id="A0A0F9S5A5"/>
<evidence type="ECO:0000256" key="5">
    <source>
        <dbReference type="ARBA" id="ARBA00022500"/>
    </source>
</evidence>
<comment type="caution">
    <text evidence="10">The sequence shown here is derived from an EMBL/GenBank/DDBJ whole genome shotgun (WGS) entry which is preliminary data.</text>
</comment>
<evidence type="ECO:0000256" key="2">
    <source>
        <dbReference type="ARBA" id="ARBA00005908"/>
    </source>
</evidence>
<name>A0A0F9S5A5_9ZZZZ</name>
<keyword evidence="4" id="KW-0963">Cytoplasm</keyword>